<evidence type="ECO:0008006" key="2">
    <source>
        <dbReference type="Google" id="ProtNLM"/>
    </source>
</evidence>
<dbReference type="AlphaFoldDB" id="A0A0F9E769"/>
<name>A0A0F9E769_9ZZZZ</name>
<dbReference type="Gene3D" id="3.30.420.280">
    <property type="match status" value="1"/>
</dbReference>
<protein>
    <recommendedName>
        <fullName evidence="2">Phage terminase large subunit N-terminal domain-containing protein</fullName>
    </recommendedName>
</protein>
<comment type="caution">
    <text evidence="1">The sequence shown here is derived from an EMBL/GenBank/DDBJ whole genome shotgun (WGS) entry which is preliminary data.</text>
</comment>
<dbReference type="EMBL" id="LAZR01026084">
    <property type="protein sequence ID" value="KKL69848.1"/>
    <property type="molecule type" value="Genomic_DNA"/>
</dbReference>
<accession>A0A0F9E769</accession>
<dbReference type="Pfam" id="PF03237">
    <property type="entry name" value="Terminase_6N"/>
    <property type="match status" value="1"/>
</dbReference>
<gene>
    <name evidence="1" type="ORF">LCGC14_2110800</name>
</gene>
<proteinExistence type="predicted"/>
<organism evidence="1">
    <name type="scientific">marine sediment metagenome</name>
    <dbReference type="NCBI Taxonomy" id="412755"/>
    <lineage>
        <taxon>unclassified sequences</taxon>
        <taxon>metagenomes</taxon>
        <taxon>ecological metagenomes</taxon>
    </lineage>
</organism>
<evidence type="ECO:0000313" key="1">
    <source>
        <dbReference type="EMBL" id="KKL69848.1"/>
    </source>
</evidence>
<dbReference type="Gene3D" id="3.40.50.300">
    <property type="entry name" value="P-loop containing nucleotide triphosphate hydrolases"/>
    <property type="match status" value="1"/>
</dbReference>
<sequence>MQIDIKFINKFQEDIFTEQKRNICASGGFGNGKTTVCCQKFLALALKFKNSRWAIFRSEYKKLAATTRVTFFKVCPPELYDPAQGGNRADSMGILRLINGSEFLWLHSDNTDKQVLMGLEINGIFVDQAEELDEGTYDIMDGRVGRWDLAKIPDNMDKSLFPYNEATGLYQIPSYMLVACNPADLSHFIYRKYHKDSEEYNKRQLDEVTGKYYKHSDTHVMYEATSADNPALAPENLSVLRRMGKTLRKRFYLGQWGIFEGQIHEIHPESILDNFPPSFVELILSEGRLYRVLDHGTSAPTCCLWFSLYKQWLICYREYYLADARISEHRKAIAEFSGNEQYTLSLCDPDIIKKKANQFGLTSSIADDYADKNLDGDPIYFQGADNNEMRTRNAIDEFLAKSEDVQHPITQKFDAPRLYFLKRSERYPLGCAHAISETRRQRREEIGIVGGETHFGDKRVPGVVDHAYDTVRYMCSYKTTFRPRKEKPKKIEVLVKHEAVKEKSEVVSSDPEVGKLNSKIGELKKLNEDGFLTDDGLKQAVEQLETKIRTYPGWWIPE</sequence>
<dbReference type="InterPro" id="IPR027417">
    <property type="entry name" value="P-loop_NTPase"/>
</dbReference>
<reference evidence="1" key="1">
    <citation type="journal article" date="2015" name="Nature">
        <title>Complex archaea that bridge the gap between prokaryotes and eukaryotes.</title>
        <authorList>
            <person name="Spang A."/>
            <person name="Saw J.H."/>
            <person name="Jorgensen S.L."/>
            <person name="Zaremba-Niedzwiedzka K."/>
            <person name="Martijn J."/>
            <person name="Lind A.E."/>
            <person name="van Eijk R."/>
            <person name="Schleper C."/>
            <person name="Guy L."/>
            <person name="Ettema T.J."/>
        </authorList>
    </citation>
    <scope>NUCLEOTIDE SEQUENCE</scope>
</reference>